<dbReference type="AlphaFoldDB" id="A0A1G9AW21"/>
<gene>
    <name evidence="3" type="ORF">SAMN05421806_106183</name>
</gene>
<evidence type="ECO:0000259" key="2">
    <source>
        <dbReference type="Pfam" id="PF13191"/>
    </source>
</evidence>
<dbReference type="PANTHER" id="PTHR47691:SF3">
    <property type="entry name" value="HTH-TYPE TRANSCRIPTIONAL REGULATOR RV0890C-RELATED"/>
    <property type="match status" value="1"/>
</dbReference>
<protein>
    <submittedName>
        <fullName evidence="3">Predicted ATPase</fullName>
    </submittedName>
</protein>
<dbReference type="EMBL" id="FNFF01000006">
    <property type="protein sequence ID" value="SDK31437.1"/>
    <property type="molecule type" value="Genomic_DNA"/>
</dbReference>
<dbReference type="SUPFAM" id="SSF52540">
    <property type="entry name" value="P-loop containing nucleoside triphosphate hydrolases"/>
    <property type="match status" value="1"/>
</dbReference>
<dbReference type="Proteomes" id="UP000199155">
    <property type="component" value="Unassembled WGS sequence"/>
</dbReference>
<proteinExistence type="predicted"/>
<dbReference type="PANTHER" id="PTHR47691">
    <property type="entry name" value="REGULATOR-RELATED"/>
    <property type="match status" value="1"/>
</dbReference>
<feature type="region of interest" description="Disordered" evidence="1">
    <location>
        <begin position="341"/>
        <end position="441"/>
    </location>
</feature>
<dbReference type="STRING" id="417292.SAMN05421806_106183"/>
<dbReference type="PRINTS" id="PR00364">
    <property type="entry name" value="DISEASERSIST"/>
</dbReference>
<evidence type="ECO:0000313" key="3">
    <source>
        <dbReference type="EMBL" id="SDK31437.1"/>
    </source>
</evidence>
<sequence length="762" mass="79412">MRQRTAGSGALVGRQEEDAALDALLRAHRLITVTGPAGVGKSVLAERVLARQEARITVRVRWPQGGQGSFQGPASAAVAAAISQDRPERAVAALTPLVGDGGGAGEPVLVLLDDIDPLLARCRRTVSVLLRAFPTLKLLVTARRPLGGGDEHALRLRPLSTRSRDGRLPPATRLFVERARAVRPGLVVGPAALREATAVCEMLDGLPLAIEQAAQQLRTLDLGELLPRLRQSQCWLTHPGAALARHRSLRRTIGTVFSLCERRDKAVWARASVLEGTFSESAAAFLCSGGQVPADAVPGCLDRLVAVGVLERLDDHGGRDGARVVRGAAAGGARMVVGGSGIGSAASDSGTGDSTPGDSMPGDSMTVHTLRAGPVPGRERRAGAAVPGTVPGREASSRTGLADTEPEREPRTIVDPPGAVPGGPRHPGTAPRSHPTCTVPGGPRYLMTRAARDFGREMLACAGESEAALERSFIHGRHVATAASQLWDMGSPQEARALVGAELDNIWALLEQAPALPPHADTLAGIVASLWFWWPAQDAPGPGRRHLLLRALCPPYAPDSWRAPWLAGWLTAVHSPKMAGRLLAQAWGRTVLDAHCADAGRIALVQGLIAWREGDLTGADRHLADAARIIPAHATDGPTPALALAFLALAHAPTTPGHARTLARRSLAQPGILCDPTAGFHARLALALADHHAGRTGRAWRRARRLRDALPAHLTGSDAAALLDALLAALGTGAPVPARPGPCLLPAPAAPGQDAPTGPAAA</sequence>
<organism evidence="3 4">
    <name type="scientific">Streptomyces indicus</name>
    <dbReference type="NCBI Taxonomy" id="417292"/>
    <lineage>
        <taxon>Bacteria</taxon>
        <taxon>Bacillati</taxon>
        <taxon>Actinomycetota</taxon>
        <taxon>Actinomycetes</taxon>
        <taxon>Kitasatosporales</taxon>
        <taxon>Streptomycetaceae</taxon>
        <taxon>Streptomyces</taxon>
    </lineage>
</organism>
<dbReference type="InterPro" id="IPR041664">
    <property type="entry name" value="AAA_16"/>
</dbReference>
<evidence type="ECO:0000313" key="4">
    <source>
        <dbReference type="Proteomes" id="UP000199155"/>
    </source>
</evidence>
<name>A0A1G9AW21_9ACTN</name>
<dbReference type="Pfam" id="PF13191">
    <property type="entry name" value="AAA_16"/>
    <property type="match status" value="1"/>
</dbReference>
<dbReference type="InterPro" id="IPR027417">
    <property type="entry name" value="P-loop_NTPase"/>
</dbReference>
<feature type="domain" description="Orc1-like AAA ATPase" evidence="2">
    <location>
        <begin position="11"/>
        <end position="120"/>
    </location>
</feature>
<feature type="compositionally biased region" description="Low complexity" evidence="1">
    <location>
        <begin position="341"/>
        <end position="355"/>
    </location>
</feature>
<evidence type="ECO:0000256" key="1">
    <source>
        <dbReference type="SAM" id="MobiDB-lite"/>
    </source>
</evidence>
<reference evidence="3 4" key="1">
    <citation type="submission" date="2016-10" db="EMBL/GenBank/DDBJ databases">
        <authorList>
            <person name="de Groot N.N."/>
        </authorList>
    </citation>
    <scope>NUCLEOTIDE SEQUENCE [LARGE SCALE GENOMIC DNA]</scope>
    <source>
        <strain evidence="3 4">CGMCC 4.5727</strain>
    </source>
</reference>
<accession>A0A1G9AW21</accession>
<keyword evidence="4" id="KW-1185">Reference proteome</keyword>
<dbReference type="Gene3D" id="3.40.50.300">
    <property type="entry name" value="P-loop containing nucleotide triphosphate hydrolases"/>
    <property type="match status" value="1"/>
</dbReference>